<sequence>MTRLHYNYLEIMNVVARLRDLGDTVLELTMGLPGGEWKVQSDSMHDLYIAAAKLEVAARRTYAADIHGGWLLHAAAGLGDVPEVAPLSLELPPRAQACVPTGWIPAVERARRLDWVAAEVTALARRLDSGGIAEPHLGPAAAGELMAIQRVIGADAVRVFRCAAALDAGGQLGPSAPSSQLAQ</sequence>
<comment type="caution">
    <text evidence="1">The sequence shown here is derived from an EMBL/GenBank/DDBJ whole genome shotgun (WGS) entry which is preliminary data.</text>
</comment>
<name>A0A829HM15_9MYCO</name>
<organism evidence="1 2">
    <name type="scientific">Mycobacteroides abscessus subsp. bolletii CRM-0020</name>
    <dbReference type="NCBI Taxonomy" id="1306401"/>
    <lineage>
        <taxon>Bacteria</taxon>
        <taxon>Bacillati</taxon>
        <taxon>Actinomycetota</taxon>
        <taxon>Actinomycetes</taxon>
        <taxon>Mycobacteriales</taxon>
        <taxon>Mycobacteriaceae</taxon>
        <taxon>Mycobacteroides</taxon>
        <taxon>Mycobacteroides abscessus</taxon>
    </lineage>
</organism>
<dbReference type="AlphaFoldDB" id="A0A829HM15"/>
<dbReference type="Proteomes" id="UP000014969">
    <property type="component" value="Unassembled WGS sequence"/>
</dbReference>
<dbReference type="EMBL" id="ATFQ01000041">
    <property type="protein sequence ID" value="EPQ20934.1"/>
    <property type="molecule type" value="Genomic_DNA"/>
</dbReference>
<proteinExistence type="predicted"/>
<accession>A0A829HM15</accession>
<reference evidence="1 2" key="1">
    <citation type="journal article" date="2013" name="Genome Announc.">
        <title>Genome Sequence of an Epidemic Isolate of Mycobacterium abscessus subsp. bolletii from Rio de Janeiro, Brazil.</title>
        <authorList>
            <person name="Davidson R.M."/>
            <person name="Reynolds P.R."/>
            <person name="Farias-Hesson E."/>
            <person name="Duarte R.S."/>
            <person name="Jackson M."/>
            <person name="Strong M."/>
        </authorList>
    </citation>
    <scope>NUCLEOTIDE SEQUENCE [LARGE SCALE GENOMIC DNA]</scope>
    <source>
        <strain evidence="1 2">CRM-0020</strain>
    </source>
</reference>
<evidence type="ECO:0000313" key="1">
    <source>
        <dbReference type="EMBL" id="EPQ20934.1"/>
    </source>
</evidence>
<evidence type="ECO:0000313" key="2">
    <source>
        <dbReference type="Proteomes" id="UP000014969"/>
    </source>
</evidence>
<gene>
    <name evidence="1" type="ORF">J108_23830</name>
</gene>
<dbReference type="RefSeq" id="WP_020724535.1">
    <property type="nucleotide sequence ID" value="NZ_ATFQ01000041.1"/>
</dbReference>
<protein>
    <submittedName>
        <fullName evidence="1">Uncharacterized protein</fullName>
    </submittedName>
</protein>